<protein>
    <recommendedName>
        <fullName evidence="3">Phospholipid/glycerol acyltransferase domain-containing protein</fullName>
    </recommendedName>
</protein>
<dbReference type="AlphaFoldDB" id="A0A8K0JRU2"/>
<keyword evidence="5" id="KW-1185">Reference proteome</keyword>
<evidence type="ECO:0000313" key="5">
    <source>
        <dbReference type="Proteomes" id="UP000812966"/>
    </source>
</evidence>
<reference evidence="4" key="1">
    <citation type="submission" date="2020-04" db="EMBL/GenBank/DDBJ databases">
        <title>Analysis of mating type loci in Filobasidium floriforme.</title>
        <authorList>
            <person name="Nowrousian M."/>
        </authorList>
    </citation>
    <scope>NUCLEOTIDE SEQUENCE</scope>
    <source>
        <strain evidence="4">CBS 6242</strain>
    </source>
</reference>
<feature type="transmembrane region" description="Helical" evidence="2">
    <location>
        <begin position="72"/>
        <end position="96"/>
    </location>
</feature>
<dbReference type="OrthoDB" id="189226at2759"/>
<evidence type="ECO:0000313" key="4">
    <source>
        <dbReference type="EMBL" id="KAG7575260.1"/>
    </source>
</evidence>
<comment type="caution">
    <text evidence="4">The sequence shown here is derived from an EMBL/GenBank/DDBJ whole genome shotgun (WGS) entry which is preliminary data.</text>
</comment>
<proteinExistence type="predicted"/>
<dbReference type="CDD" id="cd07990">
    <property type="entry name" value="LPLAT_LCLAT1-like"/>
    <property type="match status" value="1"/>
</dbReference>
<feature type="region of interest" description="Disordered" evidence="1">
    <location>
        <begin position="398"/>
        <end position="417"/>
    </location>
</feature>
<dbReference type="Pfam" id="PF01553">
    <property type="entry name" value="Acyltransferase"/>
    <property type="match status" value="1"/>
</dbReference>
<evidence type="ECO:0000256" key="2">
    <source>
        <dbReference type="SAM" id="Phobius"/>
    </source>
</evidence>
<dbReference type="Proteomes" id="UP000812966">
    <property type="component" value="Unassembled WGS sequence"/>
</dbReference>
<evidence type="ECO:0000259" key="3">
    <source>
        <dbReference type="SMART" id="SM00563"/>
    </source>
</evidence>
<evidence type="ECO:0000256" key="1">
    <source>
        <dbReference type="SAM" id="MobiDB-lite"/>
    </source>
</evidence>
<dbReference type="GO" id="GO:0005783">
    <property type="term" value="C:endoplasmic reticulum"/>
    <property type="evidence" value="ECO:0007669"/>
    <property type="project" value="TreeGrafter"/>
</dbReference>
<dbReference type="GO" id="GO:0016746">
    <property type="term" value="F:acyltransferase activity"/>
    <property type="evidence" value="ECO:0007669"/>
    <property type="project" value="InterPro"/>
</dbReference>
<dbReference type="SUPFAM" id="SSF69593">
    <property type="entry name" value="Glycerol-3-phosphate (1)-acyltransferase"/>
    <property type="match status" value="1"/>
</dbReference>
<dbReference type="PANTHER" id="PTHR10983">
    <property type="entry name" value="1-ACYLGLYCEROL-3-PHOSPHATE ACYLTRANSFERASE-RELATED"/>
    <property type="match status" value="1"/>
</dbReference>
<keyword evidence="2" id="KW-0472">Membrane</keyword>
<keyword evidence="2" id="KW-0812">Transmembrane</keyword>
<dbReference type="InterPro" id="IPR002123">
    <property type="entry name" value="Plipid/glycerol_acylTrfase"/>
</dbReference>
<organism evidence="4 5">
    <name type="scientific">Filobasidium floriforme</name>
    <dbReference type="NCBI Taxonomy" id="5210"/>
    <lineage>
        <taxon>Eukaryota</taxon>
        <taxon>Fungi</taxon>
        <taxon>Dikarya</taxon>
        <taxon>Basidiomycota</taxon>
        <taxon>Agaricomycotina</taxon>
        <taxon>Tremellomycetes</taxon>
        <taxon>Filobasidiales</taxon>
        <taxon>Filobasidiaceae</taxon>
        <taxon>Filobasidium</taxon>
    </lineage>
</organism>
<dbReference type="EMBL" id="JABELV010000005">
    <property type="protein sequence ID" value="KAG7575260.1"/>
    <property type="molecule type" value="Genomic_DNA"/>
</dbReference>
<dbReference type="GO" id="GO:0036149">
    <property type="term" value="P:phosphatidylinositol acyl-chain remodeling"/>
    <property type="evidence" value="ECO:0007669"/>
    <property type="project" value="TreeGrafter"/>
</dbReference>
<name>A0A8K0JRU2_9TREE</name>
<sequence>MAEQEPLLNKANGGDTFSRTSTRTAYDDAASITATVRPTKSSSTNIKTNDDKDVWKLPISQRSSKGPILNRLLVIPTFLLGLLAIFFIQVPVYPLWPLMRVFGDKSWVGKVYNWDVEFTKQLFGMLLIMTFSLFSPTSITITTPSSGATSLPLSSLVVRDPRTGEPVGLNLPKNLIIMSNHQSYLDWMVIWFMGYISVVPAQAADGLEAAGGEASWKEQGHGARSIIIILKKQLKKLPIAGWGMQFYRFIFLSRSWAEDQKNLTEALSDLSTRGRNRPESGLWLTIFPEGTITSDEERAKSRRFSEREGIPDLINLLQPRTTGMLFCLRTLVPQIPDLRILDLTIGYPGVPRGGYAQEWYGLKSVFMLGVPPPTIHVHLRMIDPTDGSVPGVLSTDTISTTASDDTTTEGKHQPALPGLASDEEAKAFGEWMRGRWADKETLMDGFTAANWEGFHDTNNGEAGNKEGLYGEGSVEFPIKLS</sequence>
<gene>
    <name evidence="4" type="ORF">FFLO_00424</name>
</gene>
<dbReference type="PANTHER" id="PTHR10983:SF16">
    <property type="entry name" value="LYSOCARDIOLIPIN ACYLTRANSFERASE 1"/>
    <property type="match status" value="1"/>
</dbReference>
<keyword evidence="2" id="KW-1133">Transmembrane helix</keyword>
<feature type="region of interest" description="Disordered" evidence="1">
    <location>
        <begin position="1"/>
        <end position="22"/>
    </location>
</feature>
<feature type="domain" description="Phospholipid/glycerol acyltransferase" evidence="3">
    <location>
        <begin position="175"/>
        <end position="325"/>
    </location>
</feature>
<dbReference type="SMART" id="SM00563">
    <property type="entry name" value="PlsC"/>
    <property type="match status" value="1"/>
</dbReference>
<accession>A0A8K0JRU2</accession>